<keyword evidence="2" id="KW-1185">Reference proteome</keyword>
<protein>
    <submittedName>
        <fullName evidence="1">Uncharacterized protein</fullName>
    </submittedName>
</protein>
<dbReference type="EMBL" id="CM056812">
    <property type="protein sequence ID" value="KAJ8617440.1"/>
    <property type="molecule type" value="Genomic_DNA"/>
</dbReference>
<dbReference type="Proteomes" id="UP001234297">
    <property type="component" value="Chromosome 4"/>
</dbReference>
<evidence type="ECO:0000313" key="1">
    <source>
        <dbReference type="EMBL" id="KAJ8617440.1"/>
    </source>
</evidence>
<sequence length="255" mass="27921">MLSIPSLICLSSRTMLLIDIETDLISFSSVLELASVKTRAPSEKIVDFARLDVIWEASNEEGLDVKEVMIGVARGSTGRQMHMQMHLHLVMGVGVGWDGKISQNRNSNLLQYWNYVDVSLSNTKLDIQQLGDNPTPAEARTIVSNTSSNLRSSPCNTSAFFILQTPPHLPRQVIPTTFNPALTLRSKIKPTGGEAPRDHGIQIGANGSSQNDSNRLPVKFQVNQTSDDRTSKLDIFSMVKSSLASTGPQMASKLK</sequence>
<proteinExistence type="predicted"/>
<evidence type="ECO:0000313" key="2">
    <source>
        <dbReference type="Proteomes" id="UP001234297"/>
    </source>
</evidence>
<reference evidence="1 2" key="1">
    <citation type="journal article" date="2022" name="Hortic Res">
        <title>A haplotype resolved chromosomal level avocado genome allows analysis of novel avocado genes.</title>
        <authorList>
            <person name="Nath O."/>
            <person name="Fletcher S.J."/>
            <person name="Hayward A."/>
            <person name="Shaw L.M."/>
            <person name="Masouleh A.K."/>
            <person name="Furtado A."/>
            <person name="Henry R.J."/>
            <person name="Mitter N."/>
        </authorList>
    </citation>
    <scope>NUCLEOTIDE SEQUENCE [LARGE SCALE GENOMIC DNA]</scope>
    <source>
        <strain evidence="2">cv. Hass</strain>
    </source>
</reference>
<organism evidence="1 2">
    <name type="scientific">Persea americana</name>
    <name type="common">Avocado</name>
    <dbReference type="NCBI Taxonomy" id="3435"/>
    <lineage>
        <taxon>Eukaryota</taxon>
        <taxon>Viridiplantae</taxon>
        <taxon>Streptophyta</taxon>
        <taxon>Embryophyta</taxon>
        <taxon>Tracheophyta</taxon>
        <taxon>Spermatophyta</taxon>
        <taxon>Magnoliopsida</taxon>
        <taxon>Magnoliidae</taxon>
        <taxon>Laurales</taxon>
        <taxon>Lauraceae</taxon>
        <taxon>Persea</taxon>
    </lineage>
</organism>
<accession>A0ACC2K8I0</accession>
<comment type="caution">
    <text evidence="1">The sequence shown here is derived from an EMBL/GenBank/DDBJ whole genome shotgun (WGS) entry which is preliminary data.</text>
</comment>
<gene>
    <name evidence="1" type="ORF">MRB53_013626</name>
</gene>
<name>A0ACC2K8I0_PERAE</name>